<keyword evidence="1" id="KW-0378">Hydrolase</keyword>
<proteinExistence type="predicted"/>
<protein>
    <submittedName>
        <fullName evidence="1">ATP-dependent DNA helicase</fullName>
    </submittedName>
</protein>
<comment type="caution">
    <text evidence="1">The sequence shown here is derived from an EMBL/GenBank/DDBJ whole genome shotgun (WGS) entry which is preliminary data.</text>
</comment>
<dbReference type="SUPFAM" id="SSF52540">
    <property type="entry name" value="P-loop containing nucleoside triphosphate hydrolases"/>
    <property type="match status" value="1"/>
</dbReference>
<dbReference type="GO" id="GO:0004386">
    <property type="term" value="F:helicase activity"/>
    <property type="evidence" value="ECO:0007669"/>
    <property type="project" value="UniProtKB-KW"/>
</dbReference>
<keyword evidence="1" id="KW-0067">ATP-binding</keyword>
<gene>
    <name evidence="1" type="ORF">RYX45_21820</name>
</gene>
<dbReference type="Proteomes" id="UP001285636">
    <property type="component" value="Unassembled WGS sequence"/>
</dbReference>
<accession>A0AAJ2NSB6</accession>
<dbReference type="EMBL" id="JAWJAY010000501">
    <property type="protein sequence ID" value="MDV2887809.1"/>
    <property type="molecule type" value="Genomic_DNA"/>
</dbReference>
<organism evidence="1 2">
    <name type="scientific">Alkalihalophilus pseudofirmus</name>
    <name type="common">Bacillus pseudofirmus</name>
    <dbReference type="NCBI Taxonomy" id="79885"/>
    <lineage>
        <taxon>Bacteria</taxon>
        <taxon>Bacillati</taxon>
        <taxon>Bacillota</taxon>
        <taxon>Bacilli</taxon>
        <taxon>Bacillales</taxon>
        <taxon>Bacillaceae</taxon>
        <taxon>Alkalihalophilus</taxon>
    </lineage>
</organism>
<keyword evidence="1" id="KW-0347">Helicase</keyword>
<reference evidence="1" key="1">
    <citation type="submission" date="2023-10" db="EMBL/GenBank/DDBJ databases">
        <title>Screening of Alkalihalophilus pseudofirmusBZ-TG-HK211 and Its Alleviation of Salt Stress on Rapeseed Growth.</title>
        <authorList>
            <person name="Zhao B."/>
            <person name="Guo T."/>
        </authorList>
    </citation>
    <scope>NUCLEOTIDE SEQUENCE</scope>
    <source>
        <strain evidence="1">BZ-TG-HK211</strain>
    </source>
</reference>
<feature type="non-terminal residue" evidence="1">
    <location>
        <position position="91"/>
    </location>
</feature>
<dbReference type="InterPro" id="IPR027417">
    <property type="entry name" value="P-loop_NTPase"/>
</dbReference>
<dbReference type="Gene3D" id="3.40.50.300">
    <property type="entry name" value="P-loop containing nucleotide triphosphate hydrolases"/>
    <property type="match status" value="1"/>
</dbReference>
<evidence type="ECO:0000313" key="2">
    <source>
        <dbReference type="Proteomes" id="UP001285636"/>
    </source>
</evidence>
<name>A0AAJ2NSB6_ALKPS</name>
<feature type="non-terminal residue" evidence="1">
    <location>
        <position position="1"/>
    </location>
</feature>
<sequence>HDIIHSLGLGKVKKVESTIDRPNIGFYVEEIADYREKEKRVLELVAQLQKPGIIYFSSKKGAEYMASLLIEKQICRVSVYHSGLEQDTRIL</sequence>
<keyword evidence="1" id="KW-0547">Nucleotide-binding</keyword>
<dbReference type="AlphaFoldDB" id="A0AAJ2NSB6"/>
<evidence type="ECO:0000313" key="1">
    <source>
        <dbReference type="EMBL" id="MDV2887809.1"/>
    </source>
</evidence>